<dbReference type="InterPro" id="IPR005735">
    <property type="entry name" value="Znf_LSD1"/>
</dbReference>
<dbReference type="KEGG" id="gsl:Gasu_34290"/>
<feature type="compositionally biased region" description="Polar residues" evidence="3">
    <location>
        <begin position="191"/>
        <end position="207"/>
    </location>
</feature>
<feature type="domain" description="Zinc finger LSD1-type" evidence="4">
    <location>
        <begin position="93"/>
        <end position="117"/>
    </location>
</feature>
<dbReference type="GeneID" id="17088045"/>
<dbReference type="Pfam" id="PF06943">
    <property type="entry name" value="zf-LSD1"/>
    <property type="match status" value="2"/>
</dbReference>
<sequence>MELRTYPPYYPTSIEYDIYRKLLFTSSDLLKCSVSYFNTNWNDLLLEGHALCSSCGQLLSFPLGSALVQCPLCKTVLSLRPIYTVAIGGQTRCSGCHQNMLFPLGATAVQCTNCSSITHCPSLKYFVCHGCGLHLAYCASTDVPSVLCTVCSTLRDVISIEMESFSLQFGHKRVLLLSQEELVAAPWMNPSEASTQPQSLPSGASQNIEDDREMTQAPQQERRNEEDSKSHYMPFNPSC</sequence>
<keyword evidence="6" id="KW-1185">Reference proteome</keyword>
<dbReference type="Proteomes" id="UP000030680">
    <property type="component" value="Unassembled WGS sequence"/>
</dbReference>
<organism evidence="5 6">
    <name type="scientific">Galdieria sulphuraria</name>
    <name type="common">Red alga</name>
    <dbReference type="NCBI Taxonomy" id="130081"/>
    <lineage>
        <taxon>Eukaryota</taxon>
        <taxon>Rhodophyta</taxon>
        <taxon>Bangiophyceae</taxon>
        <taxon>Galdieriales</taxon>
        <taxon>Galdieriaceae</taxon>
        <taxon>Galdieria</taxon>
    </lineage>
</organism>
<dbReference type="GO" id="GO:0005634">
    <property type="term" value="C:nucleus"/>
    <property type="evidence" value="ECO:0007669"/>
    <property type="project" value="UniProtKB-SubCell"/>
</dbReference>
<feature type="region of interest" description="Disordered" evidence="3">
    <location>
        <begin position="190"/>
        <end position="239"/>
    </location>
</feature>
<dbReference type="OrthoDB" id="509329at2759"/>
<dbReference type="RefSeq" id="XP_005705752.1">
    <property type="nucleotide sequence ID" value="XM_005705695.1"/>
</dbReference>
<proteinExistence type="predicted"/>
<keyword evidence="2" id="KW-0539">Nucleus</keyword>
<feature type="compositionally biased region" description="Basic and acidic residues" evidence="3">
    <location>
        <begin position="220"/>
        <end position="230"/>
    </location>
</feature>
<evidence type="ECO:0000313" key="6">
    <source>
        <dbReference type="Proteomes" id="UP000030680"/>
    </source>
</evidence>
<dbReference type="AlphaFoldDB" id="M2XGN9"/>
<evidence type="ECO:0000313" key="5">
    <source>
        <dbReference type="EMBL" id="EME29232.1"/>
    </source>
</evidence>
<accession>M2XGN9</accession>
<dbReference type="GO" id="GO:0008270">
    <property type="term" value="F:zinc ion binding"/>
    <property type="evidence" value="ECO:0007669"/>
    <property type="project" value="UniProtKB-KW"/>
</dbReference>
<dbReference type="PANTHER" id="PTHR31747:SF3">
    <property type="entry name" value="PROTEIN LSD1"/>
    <property type="match status" value="1"/>
</dbReference>
<evidence type="ECO:0000256" key="2">
    <source>
        <dbReference type="ARBA" id="ARBA00023242"/>
    </source>
</evidence>
<evidence type="ECO:0000256" key="1">
    <source>
        <dbReference type="ARBA" id="ARBA00004123"/>
    </source>
</evidence>
<name>M2XGN9_GALSU</name>
<keyword evidence="5" id="KW-0479">Metal-binding</keyword>
<dbReference type="Gramene" id="EME29232">
    <property type="protein sequence ID" value="EME29232"/>
    <property type="gene ID" value="Gasu_34290"/>
</dbReference>
<keyword evidence="5" id="KW-0863">Zinc-finger</keyword>
<dbReference type="NCBIfam" id="TIGR01053">
    <property type="entry name" value="LSD1"/>
    <property type="match status" value="1"/>
</dbReference>
<keyword evidence="5" id="KW-0862">Zinc</keyword>
<comment type="subcellular location">
    <subcellularLocation>
        <location evidence="1">Nucleus</location>
    </subcellularLocation>
</comment>
<evidence type="ECO:0000256" key="3">
    <source>
        <dbReference type="SAM" id="MobiDB-lite"/>
    </source>
</evidence>
<reference evidence="6" key="1">
    <citation type="journal article" date="2013" name="Science">
        <title>Gene transfer from bacteria and archaea facilitated evolution of an extremophilic eukaryote.</title>
        <authorList>
            <person name="Schonknecht G."/>
            <person name="Chen W.H."/>
            <person name="Ternes C.M."/>
            <person name="Barbier G.G."/>
            <person name="Shrestha R.P."/>
            <person name="Stanke M."/>
            <person name="Brautigam A."/>
            <person name="Baker B.J."/>
            <person name="Banfield J.F."/>
            <person name="Garavito R.M."/>
            <person name="Carr K."/>
            <person name="Wilkerson C."/>
            <person name="Rensing S.A."/>
            <person name="Gagneul D."/>
            <person name="Dickenson N.E."/>
            <person name="Oesterhelt C."/>
            <person name="Lercher M.J."/>
            <person name="Weber A.P."/>
        </authorList>
    </citation>
    <scope>NUCLEOTIDE SEQUENCE [LARGE SCALE GENOMIC DNA]</scope>
    <source>
        <strain evidence="6">074W</strain>
    </source>
</reference>
<protein>
    <submittedName>
        <fullName evidence="5">Zinc-finger protein / transcription factor isoform 2</fullName>
    </submittedName>
</protein>
<evidence type="ECO:0000259" key="4">
    <source>
        <dbReference type="Pfam" id="PF06943"/>
    </source>
</evidence>
<feature type="domain" description="Zinc finger LSD1-type" evidence="4">
    <location>
        <begin position="52"/>
        <end position="76"/>
    </location>
</feature>
<dbReference type="InterPro" id="IPR040319">
    <property type="entry name" value="LSD1-like"/>
</dbReference>
<dbReference type="PANTHER" id="PTHR31747">
    <property type="entry name" value="PROTEIN LSD1"/>
    <property type="match status" value="1"/>
</dbReference>
<dbReference type="EMBL" id="KB454511">
    <property type="protein sequence ID" value="EME29232.1"/>
    <property type="molecule type" value="Genomic_DNA"/>
</dbReference>
<gene>
    <name evidence="5" type="ORF">Gasu_34290</name>
</gene>